<keyword evidence="8 9" id="KW-0131">Cell cycle</keyword>
<evidence type="ECO:0000313" key="11">
    <source>
        <dbReference type="EMBL" id="PCD77731.1"/>
    </source>
</evidence>
<dbReference type="OrthoDB" id="9783091at2"/>
<keyword evidence="5 9" id="KW-0812">Transmembrane</keyword>
<keyword evidence="7 9" id="KW-0472">Membrane</keyword>
<organism evidence="11 12">
    <name type="scientific">Pseudothioclava arenosa</name>
    <dbReference type="NCBI Taxonomy" id="1795308"/>
    <lineage>
        <taxon>Bacteria</taxon>
        <taxon>Pseudomonadati</taxon>
        <taxon>Pseudomonadota</taxon>
        <taxon>Alphaproteobacteria</taxon>
        <taxon>Rhodobacterales</taxon>
        <taxon>Paracoccaceae</taxon>
        <taxon>Pseudothioclava</taxon>
    </lineage>
</organism>
<reference evidence="11 12" key="1">
    <citation type="submission" date="2017-09" db="EMBL/GenBank/DDBJ databases">
        <title>A multilocus sequence analysis scheme for characterization of bacteria in the genus Thioclava.</title>
        <authorList>
            <person name="Liu Y."/>
            <person name="Shao Z."/>
        </authorList>
    </citation>
    <scope>NUCLEOTIDE SEQUENCE [LARGE SCALE GENOMIC DNA]</scope>
    <source>
        <strain evidence="11 12">CAU 1312</strain>
    </source>
</reference>
<evidence type="ECO:0000256" key="6">
    <source>
        <dbReference type="ARBA" id="ARBA00022989"/>
    </source>
</evidence>
<dbReference type="InterPro" id="IPR026579">
    <property type="entry name" value="FtsQ"/>
</dbReference>
<keyword evidence="2 9" id="KW-1003">Cell membrane</keyword>
<dbReference type="AlphaFoldDB" id="A0A2A4CR61"/>
<dbReference type="GO" id="GO:0090529">
    <property type="term" value="P:cell septum assembly"/>
    <property type="evidence" value="ECO:0007669"/>
    <property type="project" value="InterPro"/>
</dbReference>
<dbReference type="Pfam" id="PF03799">
    <property type="entry name" value="FtsQ_DivIB_C"/>
    <property type="match status" value="1"/>
</dbReference>
<evidence type="ECO:0000256" key="7">
    <source>
        <dbReference type="ARBA" id="ARBA00023136"/>
    </source>
</evidence>
<comment type="caution">
    <text evidence="11">The sequence shown here is derived from an EMBL/GenBank/DDBJ whole genome shotgun (WGS) entry which is preliminary data.</text>
</comment>
<evidence type="ECO:0000256" key="3">
    <source>
        <dbReference type="ARBA" id="ARBA00022519"/>
    </source>
</evidence>
<dbReference type="Proteomes" id="UP000243507">
    <property type="component" value="Unassembled WGS sequence"/>
</dbReference>
<dbReference type="GO" id="GO:0043093">
    <property type="term" value="P:FtsZ-dependent cytokinesis"/>
    <property type="evidence" value="ECO:0007669"/>
    <property type="project" value="UniProtKB-UniRule"/>
</dbReference>
<dbReference type="GO" id="GO:0005886">
    <property type="term" value="C:plasma membrane"/>
    <property type="evidence" value="ECO:0007669"/>
    <property type="project" value="UniProtKB-SubCell"/>
</dbReference>
<keyword evidence="3 9" id="KW-0997">Cell inner membrane</keyword>
<name>A0A2A4CR61_9RHOB</name>
<sequence length="299" mass="33015">MPLHADPAPRHVAVPRRDPAPSRLAYKLNRLWLRPAVRVTTRIGVPVFLVVLGLGAWLGDADRRAAIVGKYDQIRERIEHQPAFMVSLLKIEGASPEVDAAIRALAPVDLPASSFDIDLAAYRHQITRLDAVADARLVIRSGGTLEIAVTEREPVILWRTHAGIEMLDATGHRVASVVSRDVRADLPLIAGEGADRAVPEALSLLKAAGPLLPRIRGLQRMGERRWDIVLDREQRLMLPETDAVRALDRVLALDAAEDLLARDFTHLDLRNTDRPTIRLSEHALAQFRLISSAASETKP</sequence>
<evidence type="ECO:0000256" key="2">
    <source>
        <dbReference type="ARBA" id="ARBA00022475"/>
    </source>
</evidence>
<comment type="subcellular location">
    <subcellularLocation>
        <location evidence="9">Cell inner membrane</location>
        <topology evidence="9">Single-pass type II membrane protein</topology>
    </subcellularLocation>
    <subcellularLocation>
        <location evidence="1">Membrane</location>
    </subcellularLocation>
    <text evidence="9">Localizes to the division septum.</text>
</comment>
<feature type="domain" description="POTRA" evidence="10">
    <location>
        <begin position="84"/>
        <end position="152"/>
    </location>
</feature>
<evidence type="ECO:0000313" key="12">
    <source>
        <dbReference type="Proteomes" id="UP000243507"/>
    </source>
</evidence>
<evidence type="ECO:0000256" key="8">
    <source>
        <dbReference type="ARBA" id="ARBA00023306"/>
    </source>
</evidence>
<dbReference type="GO" id="GO:0032153">
    <property type="term" value="C:cell division site"/>
    <property type="evidence" value="ECO:0007669"/>
    <property type="project" value="UniProtKB-UniRule"/>
</dbReference>
<evidence type="ECO:0000256" key="9">
    <source>
        <dbReference type="HAMAP-Rule" id="MF_00911"/>
    </source>
</evidence>
<keyword evidence="6 9" id="KW-1133">Transmembrane helix</keyword>
<evidence type="ECO:0000259" key="10">
    <source>
        <dbReference type="PROSITE" id="PS51779"/>
    </source>
</evidence>
<keyword evidence="12" id="KW-1185">Reference proteome</keyword>
<dbReference type="InterPro" id="IPR045335">
    <property type="entry name" value="FtsQ_C_sf"/>
</dbReference>
<evidence type="ECO:0000256" key="1">
    <source>
        <dbReference type="ARBA" id="ARBA00004370"/>
    </source>
</evidence>
<keyword evidence="4 9" id="KW-0132">Cell division</keyword>
<comment type="similarity">
    <text evidence="9">Belongs to the FtsQ/DivIB family. FtsQ subfamily.</text>
</comment>
<gene>
    <name evidence="9" type="primary">ftsQ</name>
    <name evidence="11" type="ORF">CLN94_03460</name>
</gene>
<dbReference type="HAMAP" id="MF_00911">
    <property type="entry name" value="FtsQ_subfam"/>
    <property type="match status" value="1"/>
</dbReference>
<dbReference type="EMBL" id="NTJD01000002">
    <property type="protein sequence ID" value="PCD77731.1"/>
    <property type="molecule type" value="Genomic_DNA"/>
</dbReference>
<dbReference type="InterPro" id="IPR034746">
    <property type="entry name" value="POTRA"/>
</dbReference>
<dbReference type="PROSITE" id="PS51779">
    <property type="entry name" value="POTRA"/>
    <property type="match status" value="1"/>
</dbReference>
<dbReference type="Gene3D" id="3.40.50.11690">
    <property type="entry name" value="Cell division protein FtsQ/DivIB"/>
    <property type="match status" value="1"/>
</dbReference>
<dbReference type="InterPro" id="IPR005548">
    <property type="entry name" value="Cell_div_FtsQ/DivIB_C"/>
</dbReference>
<evidence type="ECO:0000256" key="4">
    <source>
        <dbReference type="ARBA" id="ARBA00022618"/>
    </source>
</evidence>
<comment type="function">
    <text evidence="9">Essential cell division protein.</text>
</comment>
<proteinExistence type="inferred from homology"/>
<accession>A0A2A4CR61</accession>
<protein>
    <recommendedName>
        <fullName evidence="9">Cell division protein FtsQ</fullName>
    </recommendedName>
</protein>
<dbReference type="PANTHER" id="PTHR35851">
    <property type="entry name" value="CELL DIVISION PROTEIN FTSQ"/>
    <property type="match status" value="1"/>
</dbReference>
<evidence type="ECO:0000256" key="5">
    <source>
        <dbReference type="ARBA" id="ARBA00022692"/>
    </source>
</evidence>
<dbReference type="PANTHER" id="PTHR35851:SF1">
    <property type="entry name" value="CELL DIVISION PROTEIN FTSQ"/>
    <property type="match status" value="1"/>
</dbReference>